<protein>
    <submittedName>
        <fullName evidence="1">Uncharacterized protein</fullName>
    </submittedName>
</protein>
<dbReference type="Proteomes" id="UP001150581">
    <property type="component" value="Unassembled WGS sequence"/>
</dbReference>
<evidence type="ECO:0000313" key="2">
    <source>
        <dbReference type="Proteomes" id="UP001150581"/>
    </source>
</evidence>
<sequence>MKLSVATIVIVGTAAIATVHGAAVDTTNAQPEFANDLYDYDAPVGYAGNNRLATRNFPGAWGGGWGWRGGFWPGGGWGWRGGFWPGGGWRGGWGGWRGGWGW</sequence>
<proteinExistence type="predicted"/>
<name>A0ACC1IJA3_9FUNG</name>
<gene>
    <name evidence="1" type="ORF">LPJ66_005092</name>
</gene>
<accession>A0ACC1IJA3</accession>
<comment type="caution">
    <text evidence="1">The sequence shown here is derived from an EMBL/GenBank/DDBJ whole genome shotgun (WGS) entry which is preliminary data.</text>
</comment>
<evidence type="ECO:0000313" key="1">
    <source>
        <dbReference type="EMBL" id="KAJ1894602.1"/>
    </source>
</evidence>
<dbReference type="EMBL" id="JANBPG010000672">
    <property type="protein sequence ID" value="KAJ1894602.1"/>
    <property type="molecule type" value="Genomic_DNA"/>
</dbReference>
<reference evidence="1" key="1">
    <citation type="submission" date="2022-07" db="EMBL/GenBank/DDBJ databases">
        <title>Phylogenomic reconstructions and comparative analyses of Kickxellomycotina fungi.</title>
        <authorList>
            <person name="Reynolds N.K."/>
            <person name="Stajich J.E."/>
            <person name="Barry K."/>
            <person name="Grigoriev I.V."/>
            <person name="Crous P."/>
            <person name="Smith M.E."/>
        </authorList>
    </citation>
    <scope>NUCLEOTIDE SEQUENCE</scope>
    <source>
        <strain evidence="1">Benny 63K</strain>
    </source>
</reference>
<organism evidence="1 2">
    <name type="scientific">Kickxella alabastrina</name>
    <dbReference type="NCBI Taxonomy" id="61397"/>
    <lineage>
        <taxon>Eukaryota</taxon>
        <taxon>Fungi</taxon>
        <taxon>Fungi incertae sedis</taxon>
        <taxon>Zoopagomycota</taxon>
        <taxon>Kickxellomycotina</taxon>
        <taxon>Kickxellomycetes</taxon>
        <taxon>Kickxellales</taxon>
        <taxon>Kickxellaceae</taxon>
        <taxon>Kickxella</taxon>
    </lineage>
</organism>
<keyword evidence="2" id="KW-1185">Reference proteome</keyword>